<dbReference type="Proteomes" id="UP000321058">
    <property type="component" value="Unassembled WGS sequence"/>
</dbReference>
<dbReference type="AlphaFoldDB" id="A0A512NF26"/>
<feature type="transmembrane region" description="Helical" evidence="8">
    <location>
        <begin position="80"/>
        <end position="106"/>
    </location>
</feature>
<sequence length="297" mass="32403">MTDTAIAHGPVVEKRRGEGLTAAALLTPATVFVAIALLAPLVILFRYSLNEFVPARKMMVEAVTIANYIKFFTDPYYTTILWTTVRIAVLVTAVCLVLGFPLAYVVARTQSRFKNLLIISIVLPLFVGNSVRAAGWMVVFGNKGFVNASLMGLGLIDKPFEIMFTEKAVIIGIIAVNLPFMVLSLQSVIEGIDRSVEEAAFSLGAPPATMFWRVLWPLALPGILAGTILTFILAMNAYATPFLLGGPLFKMMAPLIYNQFTQQTNWPFGGAIAFILMTVTLLLTVAANLIIQRRAAR</sequence>
<evidence type="ECO:0000256" key="3">
    <source>
        <dbReference type="ARBA" id="ARBA00022448"/>
    </source>
</evidence>
<evidence type="ECO:0000256" key="7">
    <source>
        <dbReference type="ARBA" id="ARBA00023136"/>
    </source>
</evidence>
<keyword evidence="11" id="KW-1185">Reference proteome</keyword>
<dbReference type="RefSeq" id="WP_147151979.1">
    <property type="nucleotide sequence ID" value="NZ_BKAJ01000082.1"/>
</dbReference>
<dbReference type="PROSITE" id="PS50928">
    <property type="entry name" value="ABC_TM1"/>
    <property type="match status" value="1"/>
</dbReference>
<keyword evidence="6 8" id="KW-1133">Transmembrane helix</keyword>
<evidence type="ECO:0000256" key="5">
    <source>
        <dbReference type="ARBA" id="ARBA00022692"/>
    </source>
</evidence>
<evidence type="ECO:0000256" key="8">
    <source>
        <dbReference type="RuleBase" id="RU363032"/>
    </source>
</evidence>
<evidence type="ECO:0000256" key="1">
    <source>
        <dbReference type="ARBA" id="ARBA00004651"/>
    </source>
</evidence>
<dbReference type="SUPFAM" id="SSF161098">
    <property type="entry name" value="MetI-like"/>
    <property type="match status" value="1"/>
</dbReference>
<feature type="transmembrane region" description="Helical" evidence="8">
    <location>
        <begin position="266"/>
        <end position="291"/>
    </location>
</feature>
<dbReference type="InterPro" id="IPR035906">
    <property type="entry name" value="MetI-like_sf"/>
</dbReference>
<dbReference type="Gene3D" id="1.10.3720.10">
    <property type="entry name" value="MetI-like"/>
    <property type="match status" value="1"/>
</dbReference>
<proteinExistence type="inferred from homology"/>
<comment type="subcellular location">
    <subcellularLocation>
        <location evidence="1 8">Cell membrane</location>
        <topology evidence="1 8">Multi-pass membrane protein</topology>
    </subcellularLocation>
</comment>
<name>A0A512NF26_9HYPH</name>
<keyword evidence="3 8" id="KW-0813">Transport</keyword>
<keyword evidence="7 8" id="KW-0472">Membrane</keyword>
<feature type="transmembrane region" description="Helical" evidence="8">
    <location>
        <begin position="214"/>
        <end position="235"/>
    </location>
</feature>
<dbReference type="Pfam" id="PF00528">
    <property type="entry name" value="BPD_transp_1"/>
    <property type="match status" value="1"/>
</dbReference>
<dbReference type="PANTHER" id="PTHR42929">
    <property type="entry name" value="INNER MEMBRANE ABC TRANSPORTER PERMEASE PROTEIN YDCU-RELATED-RELATED"/>
    <property type="match status" value="1"/>
</dbReference>
<dbReference type="InterPro" id="IPR000515">
    <property type="entry name" value="MetI-like"/>
</dbReference>
<feature type="transmembrane region" description="Helical" evidence="8">
    <location>
        <begin position="23"/>
        <end position="49"/>
    </location>
</feature>
<dbReference type="GO" id="GO:0005886">
    <property type="term" value="C:plasma membrane"/>
    <property type="evidence" value="ECO:0007669"/>
    <property type="project" value="UniProtKB-SubCell"/>
</dbReference>
<evidence type="ECO:0000313" key="11">
    <source>
        <dbReference type="Proteomes" id="UP000321058"/>
    </source>
</evidence>
<evidence type="ECO:0000256" key="6">
    <source>
        <dbReference type="ARBA" id="ARBA00022989"/>
    </source>
</evidence>
<evidence type="ECO:0000256" key="2">
    <source>
        <dbReference type="ARBA" id="ARBA00007069"/>
    </source>
</evidence>
<keyword evidence="4" id="KW-1003">Cell membrane</keyword>
<organism evidence="10 11">
    <name type="scientific">Reyranella soli</name>
    <dbReference type="NCBI Taxonomy" id="1230389"/>
    <lineage>
        <taxon>Bacteria</taxon>
        <taxon>Pseudomonadati</taxon>
        <taxon>Pseudomonadota</taxon>
        <taxon>Alphaproteobacteria</taxon>
        <taxon>Hyphomicrobiales</taxon>
        <taxon>Reyranellaceae</taxon>
        <taxon>Reyranella</taxon>
    </lineage>
</organism>
<dbReference type="EMBL" id="BKAJ01000082">
    <property type="protein sequence ID" value="GEP57555.1"/>
    <property type="molecule type" value="Genomic_DNA"/>
</dbReference>
<keyword evidence="5 8" id="KW-0812">Transmembrane</keyword>
<evidence type="ECO:0000313" key="10">
    <source>
        <dbReference type="EMBL" id="GEP57555.1"/>
    </source>
</evidence>
<accession>A0A512NF26</accession>
<dbReference type="OrthoDB" id="7915284at2"/>
<evidence type="ECO:0000259" key="9">
    <source>
        <dbReference type="PROSITE" id="PS50928"/>
    </source>
</evidence>
<evidence type="ECO:0000256" key="4">
    <source>
        <dbReference type="ARBA" id="ARBA00022475"/>
    </source>
</evidence>
<dbReference type="PANTHER" id="PTHR42929:SF5">
    <property type="entry name" value="ABC TRANSPORTER PERMEASE PROTEIN"/>
    <property type="match status" value="1"/>
</dbReference>
<protein>
    <submittedName>
        <fullName evidence="10">ABC transporter permease</fullName>
    </submittedName>
</protein>
<feature type="domain" description="ABC transmembrane type-1" evidence="9">
    <location>
        <begin position="81"/>
        <end position="287"/>
    </location>
</feature>
<dbReference type="GO" id="GO:0055085">
    <property type="term" value="P:transmembrane transport"/>
    <property type="evidence" value="ECO:0007669"/>
    <property type="project" value="InterPro"/>
</dbReference>
<feature type="transmembrane region" description="Helical" evidence="8">
    <location>
        <begin position="168"/>
        <end position="189"/>
    </location>
</feature>
<feature type="transmembrane region" description="Helical" evidence="8">
    <location>
        <begin position="113"/>
        <end position="131"/>
    </location>
</feature>
<dbReference type="CDD" id="cd06261">
    <property type="entry name" value="TM_PBP2"/>
    <property type="match status" value="1"/>
</dbReference>
<gene>
    <name evidence="10" type="ORF">RSO01_47210</name>
</gene>
<comment type="caution">
    <text evidence="10">The sequence shown here is derived from an EMBL/GenBank/DDBJ whole genome shotgun (WGS) entry which is preliminary data.</text>
</comment>
<reference evidence="10 11" key="1">
    <citation type="submission" date="2019-07" db="EMBL/GenBank/DDBJ databases">
        <title>Whole genome shotgun sequence of Reyranella soli NBRC 108950.</title>
        <authorList>
            <person name="Hosoyama A."/>
            <person name="Uohara A."/>
            <person name="Ohji S."/>
            <person name="Ichikawa N."/>
        </authorList>
    </citation>
    <scope>NUCLEOTIDE SEQUENCE [LARGE SCALE GENOMIC DNA]</scope>
    <source>
        <strain evidence="10 11">NBRC 108950</strain>
    </source>
</reference>
<comment type="similarity">
    <text evidence="2">Belongs to the binding-protein-dependent transport system permease family. CysTW subfamily.</text>
</comment>